<protein>
    <submittedName>
        <fullName evidence="1">Uncharacterized protein</fullName>
    </submittedName>
</protein>
<gene>
    <name evidence="1" type="ORF">PDE_09102</name>
</gene>
<keyword evidence="2" id="KW-1185">Reference proteome</keyword>
<evidence type="ECO:0000313" key="1">
    <source>
        <dbReference type="EMBL" id="EPS34140.1"/>
    </source>
</evidence>
<accession>S7ZTU8</accession>
<dbReference type="AlphaFoldDB" id="S7ZTU8"/>
<sequence>MFSGLSSTLLRRGQTIFIPDPYYGV</sequence>
<organism evidence="1 2">
    <name type="scientific">Penicillium oxalicum (strain 114-2 / CGMCC 5302)</name>
    <name type="common">Penicillium decumbens</name>
    <dbReference type="NCBI Taxonomy" id="933388"/>
    <lineage>
        <taxon>Eukaryota</taxon>
        <taxon>Fungi</taxon>
        <taxon>Dikarya</taxon>
        <taxon>Ascomycota</taxon>
        <taxon>Pezizomycotina</taxon>
        <taxon>Eurotiomycetes</taxon>
        <taxon>Eurotiomycetidae</taxon>
        <taxon>Eurotiales</taxon>
        <taxon>Aspergillaceae</taxon>
        <taxon>Penicillium</taxon>
    </lineage>
</organism>
<proteinExistence type="predicted"/>
<dbReference type="EMBL" id="KB644415">
    <property type="protein sequence ID" value="EPS34140.1"/>
    <property type="molecule type" value="Genomic_DNA"/>
</dbReference>
<name>S7ZTU8_PENO1</name>
<evidence type="ECO:0000313" key="2">
    <source>
        <dbReference type="Proteomes" id="UP000019376"/>
    </source>
</evidence>
<dbReference type="HOGENOM" id="CLU_3419443_0_0_1"/>
<reference evidence="1 2" key="1">
    <citation type="journal article" date="2013" name="PLoS ONE">
        <title>Genomic and secretomic analyses reveal unique features of the lignocellulolytic enzyme system of Penicillium decumbens.</title>
        <authorList>
            <person name="Liu G."/>
            <person name="Zhang L."/>
            <person name="Wei X."/>
            <person name="Zou G."/>
            <person name="Qin Y."/>
            <person name="Ma L."/>
            <person name="Li J."/>
            <person name="Zheng H."/>
            <person name="Wang S."/>
            <person name="Wang C."/>
            <person name="Xun L."/>
            <person name="Zhao G.-P."/>
            <person name="Zhou Z."/>
            <person name="Qu Y."/>
        </authorList>
    </citation>
    <scope>NUCLEOTIDE SEQUENCE [LARGE SCALE GENOMIC DNA]</scope>
    <source>
        <strain evidence="2">114-2 / CGMCC 5302</strain>
    </source>
</reference>
<dbReference type="Proteomes" id="UP000019376">
    <property type="component" value="Unassembled WGS sequence"/>
</dbReference>